<evidence type="ECO:0000313" key="2">
    <source>
        <dbReference type="EMBL" id="KAK7682986.1"/>
    </source>
</evidence>
<feature type="compositionally biased region" description="Polar residues" evidence="1">
    <location>
        <begin position="69"/>
        <end position="78"/>
    </location>
</feature>
<evidence type="ECO:0000313" key="3">
    <source>
        <dbReference type="Proteomes" id="UP001385951"/>
    </source>
</evidence>
<feature type="compositionally biased region" description="Basic and acidic residues" evidence="1">
    <location>
        <begin position="21"/>
        <end position="57"/>
    </location>
</feature>
<organism evidence="2 3">
    <name type="scientific">Cerrena zonata</name>
    <dbReference type="NCBI Taxonomy" id="2478898"/>
    <lineage>
        <taxon>Eukaryota</taxon>
        <taxon>Fungi</taxon>
        <taxon>Dikarya</taxon>
        <taxon>Basidiomycota</taxon>
        <taxon>Agaricomycotina</taxon>
        <taxon>Agaricomycetes</taxon>
        <taxon>Polyporales</taxon>
        <taxon>Cerrenaceae</taxon>
        <taxon>Cerrena</taxon>
    </lineage>
</organism>
<dbReference type="AlphaFoldDB" id="A0AAW0FQF0"/>
<sequence>MMTRNLKKKILKLKLKWWRRDDLAGDGDKKVDDSEVTDKDSKQMTEKPSPKVDDKSPAESSPVNDKASSEASPKNNESLPVVPKEETQPKSNSSDDKPQTKSIEEDGNIQEGFSNEEN</sequence>
<name>A0AAW0FQF0_9APHY</name>
<evidence type="ECO:0000256" key="1">
    <source>
        <dbReference type="SAM" id="MobiDB-lite"/>
    </source>
</evidence>
<accession>A0AAW0FQF0</accession>
<protein>
    <submittedName>
        <fullName evidence="2">Uncharacterized protein</fullName>
    </submittedName>
</protein>
<feature type="region of interest" description="Disordered" evidence="1">
    <location>
        <begin position="21"/>
        <end position="118"/>
    </location>
</feature>
<keyword evidence="3" id="KW-1185">Reference proteome</keyword>
<comment type="caution">
    <text evidence="2">The sequence shown here is derived from an EMBL/GenBank/DDBJ whole genome shotgun (WGS) entry which is preliminary data.</text>
</comment>
<dbReference type="Proteomes" id="UP001385951">
    <property type="component" value="Unassembled WGS sequence"/>
</dbReference>
<proteinExistence type="predicted"/>
<reference evidence="2 3" key="1">
    <citation type="submission" date="2022-09" db="EMBL/GenBank/DDBJ databases">
        <authorList>
            <person name="Palmer J.M."/>
        </authorList>
    </citation>
    <scope>NUCLEOTIDE SEQUENCE [LARGE SCALE GENOMIC DNA]</scope>
    <source>
        <strain evidence="2 3">DSM 7382</strain>
    </source>
</reference>
<dbReference type="EMBL" id="JASBNA010000033">
    <property type="protein sequence ID" value="KAK7682986.1"/>
    <property type="molecule type" value="Genomic_DNA"/>
</dbReference>
<feature type="compositionally biased region" description="Basic and acidic residues" evidence="1">
    <location>
        <begin position="83"/>
        <end position="104"/>
    </location>
</feature>
<gene>
    <name evidence="2" type="ORF">QCA50_014019</name>
</gene>